<reference evidence="2" key="1">
    <citation type="journal article" date="2021" name="Nat. Commun.">
        <title>Genetic determinants of endophytism in the Arabidopsis root mycobiome.</title>
        <authorList>
            <person name="Mesny F."/>
            <person name="Miyauchi S."/>
            <person name="Thiergart T."/>
            <person name="Pickel B."/>
            <person name="Atanasova L."/>
            <person name="Karlsson M."/>
            <person name="Huettel B."/>
            <person name="Barry K.W."/>
            <person name="Haridas S."/>
            <person name="Chen C."/>
            <person name="Bauer D."/>
            <person name="Andreopoulos W."/>
            <person name="Pangilinan J."/>
            <person name="LaButti K."/>
            <person name="Riley R."/>
            <person name="Lipzen A."/>
            <person name="Clum A."/>
            <person name="Drula E."/>
            <person name="Henrissat B."/>
            <person name="Kohler A."/>
            <person name="Grigoriev I.V."/>
            <person name="Martin F.M."/>
            <person name="Hacquard S."/>
        </authorList>
    </citation>
    <scope>NUCLEOTIDE SEQUENCE</scope>
    <source>
        <strain evidence="2">MPI-SDFR-AT-0068</strain>
    </source>
</reference>
<accession>A0A8K0S318</accession>
<dbReference type="Proteomes" id="UP000813427">
    <property type="component" value="Unassembled WGS sequence"/>
</dbReference>
<dbReference type="EMBL" id="JAGPXF010000003">
    <property type="protein sequence ID" value="KAH7252683.1"/>
    <property type="molecule type" value="Genomic_DNA"/>
</dbReference>
<proteinExistence type="predicted"/>
<protein>
    <submittedName>
        <fullName evidence="2">TIM barrel metal-dependent hydrolase</fullName>
    </submittedName>
</protein>
<dbReference type="AlphaFoldDB" id="A0A8K0S318"/>
<dbReference type="SUPFAM" id="SSF51556">
    <property type="entry name" value="Metallo-dependent hydrolases"/>
    <property type="match status" value="1"/>
</dbReference>
<gene>
    <name evidence="2" type="ORF">BKA59DRAFT_475113</name>
</gene>
<dbReference type="InterPro" id="IPR006680">
    <property type="entry name" value="Amidohydro-rel"/>
</dbReference>
<dbReference type="InterPro" id="IPR052358">
    <property type="entry name" value="Aro_Compnd_Degr_Hydrolases"/>
</dbReference>
<dbReference type="InterPro" id="IPR032466">
    <property type="entry name" value="Metal_Hydrolase"/>
</dbReference>
<dbReference type="Gene3D" id="3.20.20.140">
    <property type="entry name" value="Metal-dependent hydrolases"/>
    <property type="match status" value="1"/>
</dbReference>
<evidence type="ECO:0000313" key="2">
    <source>
        <dbReference type="EMBL" id="KAH7252683.1"/>
    </source>
</evidence>
<feature type="domain" description="Amidohydrolase-related" evidence="1">
    <location>
        <begin position="57"/>
        <end position="325"/>
    </location>
</feature>
<dbReference type="PANTHER" id="PTHR35563">
    <property type="entry name" value="BARREL METAL-DEPENDENT HYDROLASE, PUTATIVE (AFU_ORTHOLOGUE AFUA_1G16240)-RELATED"/>
    <property type="match status" value="1"/>
</dbReference>
<dbReference type="Pfam" id="PF04909">
    <property type="entry name" value="Amidohydro_2"/>
    <property type="match status" value="1"/>
</dbReference>
<dbReference type="PANTHER" id="PTHR35563:SF2">
    <property type="entry name" value="BARREL METAL-DEPENDENT HYDROLASE, PUTATIVE (AFU_ORTHOLOGUE AFUA_1G16240)-RELATED"/>
    <property type="match status" value="1"/>
</dbReference>
<name>A0A8K0S318_9HYPO</name>
<organism evidence="2 3">
    <name type="scientific">Fusarium tricinctum</name>
    <dbReference type="NCBI Taxonomy" id="61284"/>
    <lineage>
        <taxon>Eukaryota</taxon>
        <taxon>Fungi</taxon>
        <taxon>Dikarya</taxon>
        <taxon>Ascomycota</taxon>
        <taxon>Pezizomycotina</taxon>
        <taxon>Sordariomycetes</taxon>
        <taxon>Hypocreomycetidae</taxon>
        <taxon>Hypocreales</taxon>
        <taxon>Nectriaceae</taxon>
        <taxon>Fusarium</taxon>
        <taxon>Fusarium tricinctum species complex</taxon>
    </lineage>
</organism>
<dbReference type="OrthoDB" id="2135488at2759"/>
<evidence type="ECO:0000313" key="3">
    <source>
        <dbReference type="Proteomes" id="UP000813427"/>
    </source>
</evidence>
<evidence type="ECO:0000259" key="1">
    <source>
        <dbReference type="Pfam" id="PF04909"/>
    </source>
</evidence>
<keyword evidence="2" id="KW-0378">Hydrolase</keyword>
<keyword evidence="3" id="KW-1185">Reference proteome</keyword>
<comment type="caution">
    <text evidence="2">The sequence shown here is derived from an EMBL/GenBank/DDBJ whole genome shotgun (WGS) entry which is preliminary data.</text>
</comment>
<dbReference type="GO" id="GO:0016787">
    <property type="term" value="F:hydrolase activity"/>
    <property type="evidence" value="ECO:0007669"/>
    <property type="project" value="UniProtKB-KW"/>
</dbReference>
<sequence length="325" mass="36697">MLMTNFGWLRAHGFSLCSRRIGCHLQHNLSAISSIARGSYGCCTLSSRPALPDGLWDSHVHIIEPTKYPLPTNTKLPQEATMNQALSNSERLGLPNMVLVQISTYKNDNTWILEGLKELGPNKARGVVAFDPDNIDKETLRQWHSLGVRGVRLNLRSTKTALSKEQIQAALRRYAEKLRPMKTWSIGLYADMDVLDHVQPLVSELGVKIVLEHFGSPSILPLNPTKQAGWNAMKTMMEDPLVYVKISAPYLFSNDPEFKDFQSLAKALFSMRNGNGVVFGSDWPHTKSRGYDAKPFMDKVIEWCDGDKELVRKLFRDNAKVLWDL</sequence>